<keyword evidence="3" id="KW-1185">Reference proteome</keyword>
<gene>
    <name evidence="2" type="ORF">SPPG_08898</name>
</gene>
<name>A0A0L0HRI2_SPIPD</name>
<dbReference type="InParanoid" id="A0A0L0HRI2"/>
<proteinExistence type="predicted"/>
<dbReference type="GeneID" id="27692023"/>
<feature type="chain" id="PRO_5005540122" evidence="1">
    <location>
        <begin position="20"/>
        <end position="101"/>
    </location>
</feature>
<protein>
    <submittedName>
        <fullName evidence="2">Uncharacterized protein</fullName>
    </submittedName>
</protein>
<dbReference type="OMA" id="REDYKFF"/>
<evidence type="ECO:0000256" key="1">
    <source>
        <dbReference type="SAM" id="SignalP"/>
    </source>
</evidence>
<dbReference type="Proteomes" id="UP000053201">
    <property type="component" value="Unassembled WGS sequence"/>
</dbReference>
<reference evidence="2 3" key="1">
    <citation type="submission" date="2009-08" db="EMBL/GenBank/DDBJ databases">
        <title>The Genome Sequence of Spizellomyces punctatus strain DAOM BR117.</title>
        <authorList>
            <consortium name="The Broad Institute Genome Sequencing Platform"/>
            <person name="Russ C."/>
            <person name="Cuomo C."/>
            <person name="Shea T."/>
            <person name="Young S.K."/>
            <person name="Zeng Q."/>
            <person name="Koehrsen M."/>
            <person name="Haas B."/>
            <person name="Borodovsky M."/>
            <person name="Guigo R."/>
            <person name="Alvarado L."/>
            <person name="Berlin A."/>
            <person name="Bochicchio J."/>
            <person name="Borenstein D."/>
            <person name="Chapman S."/>
            <person name="Chen Z."/>
            <person name="Engels R."/>
            <person name="Freedman E."/>
            <person name="Gellesch M."/>
            <person name="Goldberg J."/>
            <person name="Griggs A."/>
            <person name="Gujja S."/>
            <person name="Heiman D."/>
            <person name="Hepburn T."/>
            <person name="Howarth C."/>
            <person name="Jen D."/>
            <person name="Larson L."/>
            <person name="Lewis B."/>
            <person name="Mehta T."/>
            <person name="Park D."/>
            <person name="Pearson M."/>
            <person name="Roberts A."/>
            <person name="Saif S."/>
            <person name="Shenoy N."/>
            <person name="Sisk P."/>
            <person name="Stolte C."/>
            <person name="Sykes S."/>
            <person name="Thomson T."/>
            <person name="Walk T."/>
            <person name="White J."/>
            <person name="Yandava C."/>
            <person name="Burger G."/>
            <person name="Gray M.W."/>
            <person name="Holland P.W.H."/>
            <person name="King N."/>
            <person name="Lang F.B.F."/>
            <person name="Roger A.J."/>
            <person name="Ruiz-Trillo I."/>
            <person name="Lander E."/>
            <person name="Nusbaum C."/>
        </authorList>
    </citation>
    <scope>NUCLEOTIDE SEQUENCE [LARGE SCALE GENOMIC DNA]</scope>
    <source>
        <strain evidence="2 3">DAOM BR117</strain>
    </source>
</reference>
<feature type="signal peptide" evidence="1">
    <location>
        <begin position="1"/>
        <end position="19"/>
    </location>
</feature>
<accession>A0A0L0HRI2</accession>
<dbReference type="eggNOG" id="ENOG502SZMY">
    <property type="taxonomic scope" value="Eukaryota"/>
</dbReference>
<dbReference type="EMBL" id="KQ257451">
    <property type="protein sequence ID" value="KND03545.1"/>
    <property type="molecule type" value="Genomic_DNA"/>
</dbReference>
<evidence type="ECO:0000313" key="3">
    <source>
        <dbReference type="Proteomes" id="UP000053201"/>
    </source>
</evidence>
<dbReference type="OrthoDB" id="5572427at2759"/>
<dbReference type="AlphaFoldDB" id="A0A0L0HRI2"/>
<dbReference type="VEuPathDB" id="FungiDB:SPPG_08898"/>
<organism evidence="2 3">
    <name type="scientific">Spizellomyces punctatus (strain DAOM BR117)</name>
    <dbReference type="NCBI Taxonomy" id="645134"/>
    <lineage>
        <taxon>Eukaryota</taxon>
        <taxon>Fungi</taxon>
        <taxon>Fungi incertae sedis</taxon>
        <taxon>Chytridiomycota</taxon>
        <taxon>Chytridiomycota incertae sedis</taxon>
        <taxon>Chytridiomycetes</taxon>
        <taxon>Spizellomycetales</taxon>
        <taxon>Spizellomycetaceae</taxon>
        <taxon>Spizellomyces</taxon>
    </lineage>
</organism>
<evidence type="ECO:0000313" key="2">
    <source>
        <dbReference type="EMBL" id="KND03545.1"/>
    </source>
</evidence>
<sequence>MPRGLGTVLLIVVLAAALATNPDEESFRRYVDKVLKDSGSSWVSRKFLSSISTLVYRRRDYKFFSTVHVPEEDTLFLGIFAYWLPLPFWRRLRGDADEWQR</sequence>
<dbReference type="RefSeq" id="XP_016611584.1">
    <property type="nucleotide sequence ID" value="XM_016757046.1"/>
</dbReference>
<keyword evidence="1" id="KW-0732">Signal</keyword>